<dbReference type="PANTHER" id="PTHR31476">
    <property type="entry name" value="PROTEIN WHAT'S THIS FACTOR 1 HOMOLOG, CHLOROPLASTIC"/>
    <property type="match status" value="1"/>
</dbReference>
<dbReference type="PANTHER" id="PTHR31476:SF15">
    <property type="entry name" value="ASSOCIATED SALT-INDUCIBLE PROTEIN, PUTATIVE-RELATED"/>
    <property type="match status" value="1"/>
</dbReference>
<dbReference type="Gramene" id="RZC62681">
    <property type="protein sequence ID" value="RZC62681"/>
    <property type="gene ID" value="C5167_024426"/>
</dbReference>
<evidence type="ECO:0000313" key="3">
    <source>
        <dbReference type="Proteomes" id="UP000316621"/>
    </source>
</evidence>
<dbReference type="EMBL" id="CM010719">
    <property type="protein sequence ID" value="RZC62681.1"/>
    <property type="molecule type" value="Genomic_DNA"/>
</dbReference>
<evidence type="ECO:0000313" key="2">
    <source>
        <dbReference type="EMBL" id="RZC62681.1"/>
    </source>
</evidence>
<dbReference type="Pfam" id="PF11955">
    <property type="entry name" value="PORR"/>
    <property type="match status" value="1"/>
</dbReference>
<gene>
    <name evidence="2" type="ORF">C5167_024426</name>
</gene>
<sequence>MRGSGFCNSSSANFTLAPKSPFYRCIHGVQKKICYSDKKEVFEKRESAADVIDLLVLFTFQYKSWMSTDRTKKRYREGVAVFLRFKTTSAEYVASRARDPTFDKLMKNYKNYLKVVSVQDLLLADTTNNSSISVHFLSKLSQKLHLNHGASSFLRKYPHIFNIFYNHSKSEPFYKLTDKALQISREEAAAIEASKPIVIERLVRILSMSVSKSLPLRAVFKVWRELGLPDGFEESIISQNPKLFSLSDAPNEPNTHIIKLESINPNFITAVENWREDECNKKDSKVDESQIRFAFKQGYPPGMKLGKVFRGKVKEWQTLSYVGPYDQMGEKGKPKAGVKALEKRAVGIVHEFLSLTVEKMIEVEKISHFRKWFGIDLNIRDLFLDHPGIFYLSTKGKTHTVFLREAFERGCLIEPNPVYIARRKLLDLVIMSRRGLFLTQSDTRNIRAREEVELTEDDDD</sequence>
<dbReference type="GO" id="GO:0003723">
    <property type="term" value="F:RNA binding"/>
    <property type="evidence" value="ECO:0007669"/>
    <property type="project" value="InterPro"/>
</dbReference>
<proteinExistence type="predicted"/>
<dbReference type="Proteomes" id="UP000316621">
    <property type="component" value="Chromosome 5"/>
</dbReference>
<dbReference type="InterPro" id="IPR021099">
    <property type="entry name" value="PORR_domain"/>
</dbReference>
<reference evidence="2 3" key="1">
    <citation type="journal article" date="2018" name="Science">
        <title>The opium poppy genome and morphinan production.</title>
        <authorList>
            <person name="Guo L."/>
            <person name="Winzer T."/>
            <person name="Yang X."/>
            <person name="Li Y."/>
            <person name="Ning Z."/>
            <person name="He Z."/>
            <person name="Teodor R."/>
            <person name="Lu Y."/>
            <person name="Bowser T.A."/>
            <person name="Graham I.A."/>
            <person name="Ye K."/>
        </authorList>
    </citation>
    <scope>NUCLEOTIDE SEQUENCE [LARGE SCALE GENOMIC DNA]</scope>
    <source>
        <strain evidence="3">cv. HN1</strain>
        <tissue evidence="2">Leaves</tissue>
    </source>
</reference>
<dbReference type="OMA" id="SVDRMEM"/>
<feature type="domain" description="PORR" evidence="1">
    <location>
        <begin position="98"/>
        <end position="433"/>
    </location>
</feature>
<accession>A0A4Y7JRV9</accession>
<dbReference type="InterPro" id="IPR045040">
    <property type="entry name" value="PORR_fam"/>
</dbReference>
<organism evidence="2 3">
    <name type="scientific">Papaver somniferum</name>
    <name type="common">Opium poppy</name>
    <dbReference type="NCBI Taxonomy" id="3469"/>
    <lineage>
        <taxon>Eukaryota</taxon>
        <taxon>Viridiplantae</taxon>
        <taxon>Streptophyta</taxon>
        <taxon>Embryophyta</taxon>
        <taxon>Tracheophyta</taxon>
        <taxon>Spermatophyta</taxon>
        <taxon>Magnoliopsida</taxon>
        <taxon>Ranunculales</taxon>
        <taxon>Papaveraceae</taxon>
        <taxon>Papaveroideae</taxon>
        <taxon>Papaver</taxon>
    </lineage>
</organism>
<keyword evidence="3" id="KW-1185">Reference proteome</keyword>
<evidence type="ECO:0000259" key="1">
    <source>
        <dbReference type="Pfam" id="PF11955"/>
    </source>
</evidence>
<protein>
    <recommendedName>
        <fullName evidence="1">PORR domain-containing protein</fullName>
    </recommendedName>
</protein>
<dbReference type="AlphaFoldDB" id="A0A4Y7JRV9"/>
<name>A0A4Y7JRV9_PAPSO</name>